<dbReference type="OMA" id="KPPTFRH"/>
<dbReference type="AlphaFoldDB" id="A0A2H3JPT2"/>
<feature type="compositionally biased region" description="Basic and acidic residues" evidence="1">
    <location>
        <begin position="126"/>
        <end position="142"/>
    </location>
</feature>
<feature type="compositionally biased region" description="Basic and acidic residues" evidence="1">
    <location>
        <begin position="79"/>
        <end position="97"/>
    </location>
</feature>
<evidence type="ECO:0000256" key="1">
    <source>
        <dbReference type="SAM" id="MobiDB-lite"/>
    </source>
</evidence>
<feature type="compositionally biased region" description="Basic and acidic residues" evidence="1">
    <location>
        <begin position="46"/>
        <end position="58"/>
    </location>
</feature>
<dbReference type="EMBL" id="KB467942">
    <property type="protein sequence ID" value="PCH38027.1"/>
    <property type="molecule type" value="Genomic_DNA"/>
</dbReference>
<dbReference type="OrthoDB" id="3365439at2759"/>
<accession>A0A2H3JPT2</accession>
<protein>
    <recommendedName>
        <fullName evidence="4">rRNA-processing protein FYV7</fullName>
    </recommendedName>
</protein>
<feature type="compositionally biased region" description="Polar residues" evidence="1">
    <location>
        <begin position="144"/>
        <end position="153"/>
    </location>
</feature>
<feature type="compositionally biased region" description="Basic and acidic residues" evidence="1">
    <location>
        <begin position="169"/>
        <end position="178"/>
    </location>
</feature>
<feature type="region of interest" description="Disordered" evidence="1">
    <location>
        <begin position="1"/>
        <end position="200"/>
    </location>
</feature>
<feature type="compositionally biased region" description="Acidic residues" evidence="1">
    <location>
        <begin position="98"/>
        <end position="107"/>
    </location>
</feature>
<feature type="compositionally biased region" description="Basic and acidic residues" evidence="1">
    <location>
        <begin position="187"/>
        <end position="200"/>
    </location>
</feature>
<organism evidence="2 3">
    <name type="scientific">Wolfiporia cocos (strain MD-104)</name>
    <name type="common">Brown rot fungus</name>
    <dbReference type="NCBI Taxonomy" id="742152"/>
    <lineage>
        <taxon>Eukaryota</taxon>
        <taxon>Fungi</taxon>
        <taxon>Dikarya</taxon>
        <taxon>Basidiomycota</taxon>
        <taxon>Agaricomycotina</taxon>
        <taxon>Agaricomycetes</taxon>
        <taxon>Polyporales</taxon>
        <taxon>Phaeolaceae</taxon>
        <taxon>Wolfiporia</taxon>
    </lineage>
</organism>
<keyword evidence="3" id="KW-1185">Reference proteome</keyword>
<gene>
    <name evidence="2" type="ORF">WOLCODRAFT_161243</name>
</gene>
<evidence type="ECO:0000313" key="3">
    <source>
        <dbReference type="Proteomes" id="UP000218811"/>
    </source>
</evidence>
<reference evidence="2 3" key="1">
    <citation type="journal article" date="2012" name="Science">
        <title>The Paleozoic origin of enzymatic lignin decomposition reconstructed from 31 fungal genomes.</title>
        <authorList>
            <person name="Floudas D."/>
            <person name="Binder M."/>
            <person name="Riley R."/>
            <person name="Barry K."/>
            <person name="Blanchette R.A."/>
            <person name="Henrissat B."/>
            <person name="Martinez A.T."/>
            <person name="Otillar R."/>
            <person name="Spatafora J.W."/>
            <person name="Yadav J.S."/>
            <person name="Aerts A."/>
            <person name="Benoit I."/>
            <person name="Boyd A."/>
            <person name="Carlson A."/>
            <person name="Copeland A."/>
            <person name="Coutinho P.M."/>
            <person name="de Vries R.P."/>
            <person name="Ferreira P."/>
            <person name="Findley K."/>
            <person name="Foster B."/>
            <person name="Gaskell J."/>
            <person name="Glotzer D."/>
            <person name="Gorecki P."/>
            <person name="Heitman J."/>
            <person name="Hesse C."/>
            <person name="Hori C."/>
            <person name="Igarashi K."/>
            <person name="Jurgens J.A."/>
            <person name="Kallen N."/>
            <person name="Kersten P."/>
            <person name="Kohler A."/>
            <person name="Kuees U."/>
            <person name="Kumar T.K.A."/>
            <person name="Kuo A."/>
            <person name="LaButti K."/>
            <person name="Larrondo L.F."/>
            <person name="Lindquist E."/>
            <person name="Ling A."/>
            <person name="Lombard V."/>
            <person name="Lucas S."/>
            <person name="Lundell T."/>
            <person name="Martin R."/>
            <person name="McLaughlin D.J."/>
            <person name="Morgenstern I."/>
            <person name="Morin E."/>
            <person name="Murat C."/>
            <person name="Nagy L.G."/>
            <person name="Nolan M."/>
            <person name="Ohm R.A."/>
            <person name="Patyshakuliyeva A."/>
            <person name="Rokas A."/>
            <person name="Ruiz-Duenas F.J."/>
            <person name="Sabat G."/>
            <person name="Salamov A."/>
            <person name="Samejima M."/>
            <person name="Schmutz J."/>
            <person name="Slot J.C."/>
            <person name="St John F."/>
            <person name="Stenlid J."/>
            <person name="Sun H."/>
            <person name="Sun S."/>
            <person name="Syed K."/>
            <person name="Tsang A."/>
            <person name="Wiebenga A."/>
            <person name="Young D."/>
            <person name="Pisabarro A."/>
            <person name="Eastwood D.C."/>
            <person name="Martin F."/>
            <person name="Cullen D."/>
            <person name="Grigoriev I.V."/>
            <person name="Hibbett D.S."/>
        </authorList>
    </citation>
    <scope>NUCLEOTIDE SEQUENCE [LARGE SCALE GENOMIC DNA]</scope>
    <source>
        <strain evidence="2 3">MD-104</strain>
    </source>
</reference>
<evidence type="ECO:0000313" key="2">
    <source>
        <dbReference type="EMBL" id="PCH38027.1"/>
    </source>
</evidence>
<feature type="compositionally biased region" description="Acidic residues" evidence="1">
    <location>
        <begin position="60"/>
        <end position="74"/>
    </location>
</feature>
<evidence type="ECO:0008006" key="4">
    <source>
        <dbReference type="Google" id="ProtNLM"/>
    </source>
</evidence>
<dbReference type="Proteomes" id="UP000218811">
    <property type="component" value="Unassembled WGS sequence"/>
</dbReference>
<name>A0A2H3JPT2_WOLCO</name>
<proteinExistence type="predicted"/>
<sequence length="214" mass="24227">MVAPSAEPRKRKPPTFRHLPLNRAKKLKRSWVEVQKIKSKWKAQKRKEGIVTKGRQIDELLAEEDKAEEDEAENDSGAPEERAGDLPEHVDGSSREDSGEDDSDEDSIGAVPEERSPPPSKKRKQAHPEKPAEQRPTLRELQKQAYSRSSLHTYKSDPLHRRRGAAPKTGDRHAERGRGNGRGDFSGGRDGDRGQPDMRLRMNAMLEKIKRDFA</sequence>